<evidence type="ECO:0000256" key="18">
    <source>
        <dbReference type="SAM" id="Phobius"/>
    </source>
</evidence>
<keyword evidence="9" id="KW-0851">Voltage-gated channel</keyword>
<dbReference type="GO" id="GO:0005891">
    <property type="term" value="C:voltage-gated calcium channel complex"/>
    <property type="evidence" value="ECO:0007669"/>
    <property type="project" value="TreeGrafter"/>
</dbReference>
<keyword evidence="21" id="KW-1185">Reference proteome</keyword>
<dbReference type="Gene3D" id="1.10.238.10">
    <property type="entry name" value="EF-hand"/>
    <property type="match status" value="1"/>
</dbReference>
<comment type="subcellular location">
    <subcellularLocation>
        <location evidence="1">Cell membrane</location>
        <topology evidence="1">Multi-pass membrane protein</topology>
    </subcellularLocation>
</comment>
<gene>
    <name evidence="20" type="ORF">DASC09_037550</name>
</gene>
<keyword evidence="11" id="KW-0406">Ion transport</keyword>
<dbReference type="EMBL" id="BTFZ01000011">
    <property type="protein sequence ID" value="GMM36430.1"/>
    <property type="molecule type" value="Genomic_DNA"/>
</dbReference>
<comment type="caution">
    <text evidence="20">The sequence shown here is derived from an EMBL/GenBank/DDBJ whole genome shotgun (WGS) entry which is preliminary data.</text>
</comment>
<evidence type="ECO:0000256" key="17">
    <source>
        <dbReference type="SAM" id="MobiDB-lite"/>
    </source>
</evidence>
<feature type="transmembrane region" description="Helical" evidence="18">
    <location>
        <begin position="770"/>
        <end position="795"/>
    </location>
</feature>
<feature type="region of interest" description="Disordered" evidence="17">
    <location>
        <begin position="1"/>
        <end position="52"/>
    </location>
</feature>
<dbReference type="GO" id="GO:0098703">
    <property type="term" value="P:calcium ion import across plasma membrane"/>
    <property type="evidence" value="ECO:0007669"/>
    <property type="project" value="TreeGrafter"/>
</dbReference>
<dbReference type="GO" id="GO:0008331">
    <property type="term" value="F:high voltage-gated calcium channel activity"/>
    <property type="evidence" value="ECO:0007669"/>
    <property type="project" value="TreeGrafter"/>
</dbReference>
<feature type="transmembrane region" description="Helical" evidence="18">
    <location>
        <begin position="1817"/>
        <end position="1843"/>
    </location>
</feature>
<dbReference type="SUPFAM" id="SSF47473">
    <property type="entry name" value="EF-hand"/>
    <property type="match status" value="1"/>
</dbReference>
<feature type="transmembrane region" description="Helical" evidence="18">
    <location>
        <begin position="882"/>
        <end position="900"/>
    </location>
</feature>
<keyword evidence="13" id="KW-0325">Glycoprotein</keyword>
<feature type="transmembrane region" description="Helical" evidence="18">
    <location>
        <begin position="1048"/>
        <end position="1074"/>
    </location>
</feature>
<name>A0AAV5QND1_9ASCO</name>
<dbReference type="FunFam" id="1.10.287.70:FF:000093">
    <property type="entry name" value="Calcium channel subunit Cch1"/>
    <property type="match status" value="1"/>
</dbReference>
<dbReference type="Gene3D" id="1.10.287.70">
    <property type="match status" value="4"/>
</dbReference>
<keyword evidence="8" id="KW-0106">Calcium</keyword>
<feature type="transmembrane region" description="Helical" evidence="18">
    <location>
        <begin position="1697"/>
        <end position="1714"/>
    </location>
</feature>
<dbReference type="SUPFAM" id="SSF81324">
    <property type="entry name" value="Voltage-gated potassium channels"/>
    <property type="match status" value="3"/>
</dbReference>
<proteinExistence type="inferred from homology"/>
<feature type="region of interest" description="Disordered" evidence="17">
    <location>
        <begin position="300"/>
        <end position="346"/>
    </location>
</feature>
<accession>A0AAV5QND1</accession>
<evidence type="ECO:0000256" key="9">
    <source>
        <dbReference type="ARBA" id="ARBA00022882"/>
    </source>
</evidence>
<dbReference type="GeneID" id="90074405"/>
<dbReference type="RefSeq" id="XP_064853426.1">
    <property type="nucleotide sequence ID" value="XM_064997354.1"/>
</dbReference>
<keyword evidence="12 18" id="KW-0472">Membrane</keyword>
<evidence type="ECO:0000256" key="8">
    <source>
        <dbReference type="ARBA" id="ARBA00022837"/>
    </source>
</evidence>
<feature type="transmembrane region" description="Helical" evidence="18">
    <location>
        <begin position="1527"/>
        <end position="1550"/>
    </location>
</feature>
<dbReference type="InterPro" id="IPR011992">
    <property type="entry name" value="EF-hand-dom_pair"/>
</dbReference>
<evidence type="ECO:0000259" key="19">
    <source>
        <dbReference type="PROSITE" id="PS50222"/>
    </source>
</evidence>
<evidence type="ECO:0000256" key="13">
    <source>
        <dbReference type="ARBA" id="ARBA00023180"/>
    </source>
</evidence>
<evidence type="ECO:0000256" key="2">
    <source>
        <dbReference type="ARBA" id="ARBA00022448"/>
    </source>
</evidence>
<evidence type="ECO:0000256" key="6">
    <source>
        <dbReference type="ARBA" id="ARBA00022673"/>
    </source>
</evidence>
<sequence>MSYNQSQRSSYQASRSSDEDPQFLTSDDNQDVVNPFEDSSSQIHARGRPFSLGNNGISRLPQLIIENHSSLPQNENQLDYDEPQSARSFDQDDDQESRFAYVNYPVASNLDTNNNKTDNSDGLNINRHDSLLVDLVDDNRVLKEALGTKSSAGLWLPLNKGSITQPREKSLHIGIPHSPGPQMVVEDFDNDSIDDQPRGGIKLQNLPIKASKDDPSLEYLSPRYPSHFRASTSEASFTSNLEDGVLPPNYYLNTSSQSVNSGNSELKRRLTTAVSKFSSRIVHGEDTDLSTRRLSQINNPSNISILNDENGDGDLRKEPENEIESPIEQPNGDTSFYSLPEDRNDSRPTLVTETISIPQMYDIQPQKPNFIPVTSEITSISAQASRNYDMDPDDSLFLRDPSSSTYNKNLGLYGHSLMIFGPYNALRVSIAKTLEVIPAFFFLIIYIVHAVVLAYQSWNPPITNTYFYTRKFESVDLIILVINVIFTLEISAKIISFGLYDDSGFYKEFNLEKKESTLDKLIKKIKFLFQSKNTIVQEEIQEAKLKHSFTLRSHVILSKSDIENLKDPFLRNNWNVIDLISCVGFWIFFLLTVANADTSNELLIFHTISCWRIFRLTRLTEGTFTIIRSLRHAFPQLANICLFIIYFWVILSIAGVQTFKSSLSRQCVYTDISDPSNSYNSLDNFQFCGGWLDADTGDPKPYLYADGSSSKYTKGFYCPRYSRCIVGDNPYNGTVSFDNFLHSLELVYVVMSMNTFTDLMYYTMDAENMAASIFFIVSIFIMSIWLMNIFVAVIVSSFKITSEMDGPKQDRKKTGGFLNFWFNTDLRNKGMPYNITSKLQKYYHFEIVWVTVIVVDIVAQSFRSANASARKINVINNIEMGVTYVLFFEIIMRFIVFLPHWRHFFCFKKNQFDLFLAIVTSVIVVPPIRESLGQVYNWLTIFQLARFYRVVASARLVRDLWLDVIGNVKTIFNMTLFYFLSLFLYSIITSFYFEGVIDNATMQDQGYQFALNTLPNTFLGLYVITSTENWTQILYIIQGYGPSSFSRAFGAIILIGWFIFSNSILLNIFIAVIAENLEVGENEKKRHQVRTFIRSLAADLYKKEEDFLDNLKKGLRWKGNGNNNNLKKKQAADVNQLFGLLMSGTLVDSFLEDEVKQTELAGKQRQNSAQQQFIFNNIVWKKAMAFWERSTRFYTDNPFYAKRQEDIENSINPNVLAKNILMEDKIMAARQRTYLEKNPSFNMVLYVFAPENRLRRFCQMFVNPAVGERIGGRPPEKRLREIFNAIMLIGTVCIVVLACYATPLYTHAHNTSDKTWFWTLYSDLAFALLFLIEAIIKIIADGFIYTPNAMLRSSWNVLDLLVLVTLWLNLILSVRGIGDSSRIVRGFKALRALRLLTISSTAKKTFHRIIIAGFGKILGAAAVSFCLLLPFSIWGLNIFNGRLSSCNDSVSTQAQCYGEYSNQVFNWDVVSPRVYEPPYLYFDSFPHSFSSLFQVSSLEGWVDLLGYVTQSTGIGTPPSLYAQPYNAIFIVVYMFLAMIFILNLFVSVIISNYARTSGNAYLTSEQKSWNEVEKLLRQVTPSIRPKKELLGPFKLAVYNLVIDKNKFWQLTYDIFLAIQLAMLLMEDSKNSVALELFRQVMFLVTATFFFTNSALRQYVKGFPDFKNRWDAFQLFVSGFAGVFQIIVLSTFETKTNIISNISKAFCLLILIFIIQRSNRLSLLLRFASASVPSLLSLLFTWFVLFLAYAIALNQIFGMAKIGSSGSGNMNVRTVTKSLLLLFKMSFGEGWNDIMNDYYVDAPYCTTTDEYSDCGNIVYAHILFISWNVISMFIFLNLFISLVVENFSYVYHRTGPCSLITRQEIRKFKQVWMKFDPDATGFIRPGDFYVFLHSLNGVLSFKLYDGRLSIKNLSENWFTKAEEYTSDGREDPYAWDIDFRAMATTLDSIDVKKVRHRKVQFERFVEEAIYDMEINGYPGISFTKVLRQIPLYTQFQDGACLSLKKFLERHLLLNELDKRIAKKKRYYARKTFIERWRFLRYWNAKRAREKENI</sequence>
<evidence type="ECO:0000256" key="3">
    <source>
        <dbReference type="ARBA" id="ARBA00022475"/>
    </source>
</evidence>
<comment type="similarity">
    <text evidence="15">Belongs to the calcium channel alpha-1 subunit (TC 1.A.1.11) family.</text>
</comment>
<feature type="transmembrane region" description="Helical" evidence="18">
    <location>
        <begin position="1409"/>
        <end position="1434"/>
    </location>
</feature>
<dbReference type="PANTHER" id="PTHR45628">
    <property type="entry name" value="VOLTAGE-DEPENDENT CALCIUM CHANNEL TYPE A SUBUNIT ALPHA-1"/>
    <property type="match status" value="1"/>
</dbReference>
<evidence type="ECO:0000256" key="10">
    <source>
        <dbReference type="ARBA" id="ARBA00022989"/>
    </source>
</evidence>
<evidence type="ECO:0000256" key="12">
    <source>
        <dbReference type="ARBA" id="ARBA00023136"/>
    </source>
</evidence>
<keyword evidence="3" id="KW-1003">Cell membrane</keyword>
<dbReference type="InterPro" id="IPR005821">
    <property type="entry name" value="Ion_trans_dom"/>
</dbReference>
<evidence type="ECO:0000256" key="5">
    <source>
        <dbReference type="ARBA" id="ARBA00022568"/>
    </source>
</evidence>
<evidence type="ECO:0000256" key="14">
    <source>
        <dbReference type="ARBA" id="ARBA00023303"/>
    </source>
</evidence>
<feature type="transmembrane region" description="Helical" evidence="18">
    <location>
        <begin position="576"/>
        <end position="596"/>
    </location>
</feature>
<feature type="transmembrane region" description="Helical" evidence="18">
    <location>
        <begin position="1637"/>
        <end position="1659"/>
    </location>
</feature>
<feature type="transmembrane region" description="Helical" evidence="18">
    <location>
        <begin position="842"/>
        <end position="862"/>
    </location>
</feature>
<evidence type="ECO:0000256" key="4">
    <source>
        <dbReference type="ARBA" id="ARBA00022553"/>
    </source>
</evidence>
<dbReference type="PROSITE" id="PS50222">
    <property type="entry name" value="EF_HAND_2"/>
    <property type="match status" value="1"/>
</dbReference>
<keyword evidence="14" id="KW-0407">Ion channel</keyword>
<feature type="transmembrane region" description="Helical" evidence="18">
    <location>
        <begin position="637"/>
        <end position="656"/>
    </location>
</feature>
<dbReference type="Proteomes" id="UP001360560">
    <property type="component" value="Unassembled WGS sequence"/>
</dbReference>
<evidence type="ECO:0000256" key="11">
    <source>
        <dbReference type="ARBA" id="ARBA00023065"/>
    </source>
</evidence>
<feature type="transmembrane region" description="Helical" evidence="18">
    <location>
        <begin position="478"/>
        <end position="500"/>
    </location>
</feature>
<feature type="transmembrane region" description="Helical" evidence="18">
    <location>
        <begin position="1671"/>
        <end position="1691"/>
    </location>
</feature>
<keyword evidence="5" id="KW-0109">Calcium transport</keyword>
<feature type="transmembrane region" description="Helical" evidence="18">
    <location>
        <begin position="1282"/>
        <end position="1305"/>
    </location>
</feature>
<dbReference type="InterPro" id="IPR050599">
    <property type="entry name" value="VDCC_alpha-1_subunit"/>
</dbReference>
<dbReference type="Gene3D" id="1.20.120.350">
    <property type="entry name" value="Voltage-gated potassium channels. Chain C"/>
    <property type="match status" value="3"/>
</dbReference>
<evidence type="ECO:0000313" key="21">
    <source>
        <dbReference type="Proteomes" id="UP001360560"/>
    </source>
</evidence>
<evidence type="ECO:0000313" key="20">
    <source>
        <dbReference type="EMBL" id="GMM36430.1"/>
    </source>
</evidence>
<feature type="transmembrane region" description="Helical" evidence="18">
    <location>
        <begin position="971"/>
        <end position="993"/>
    </location>
</feature>
<dbReference type="FunFam" id="1.20.120.350:FF:000079">
    <property type="entry name" value="Calcium channel subunit Cch1"/>
    <property type="match status" value="1"/>
</dbReference>
<dbReference type="GO" id="GO:0005509">
    <property type="term" value="F:calcium ion binding"/>
    <property type="evidence" value="ECO:0007669"/>
    <property type="project" value="InterPro"/>
</dbReference>
<evidence type="ECO:0000256" key="1">
    <source>
        <dbReference type="ARBA" id="ARBA00004651"/>
    </source>
</evidence>
<keyword evidence="7 18" id="KW-0812">Transmembrane</keyword>
<evidence type="ECO:0000256" key="15">
    <source>
        <dbReference type="ARBA" id="ARBA00061395"/>
    </source>
</evidence>
<evidence type="ECO:0000256" key="16">
    <source>
        <dbReference type="ARBA" id="ARBA00067459"/>
    </source>
</evidence>
<organism evidence="20 21">
    <name type="scientific">Saccharomycopsis crataegensis</name>
    <dbReference type="NCBI Taxonomy" id="43959"/>
    <lineage>
        <taxon>Eukaryota</taxon>
        <taxon>Fungi</taxon>
        <taxon>Dikarya</taxon>
        <taxon>Ascomycota</taxon>
        <taxon>Saccharomycotina</taxon>
        <taxon>Saccharomycetes</taxon>
        <taxon>Saccharomycopsidaceae</taxon>
        <taxon>Saccharomycopsis</taxon>
    </lineage>
</organism>
<feature type="transmembrane region" description="Helical" evidence="18">
    <location>
        <begin position="436"/>
        <end position="458"/>
    </location>
</feature>
<keyword evidence="10 18" id="KW-1133">Transmembrane helix</keyword>
<evidence type="ECO:0000256" key="7">
    <source>
        <dbReference type="ARBA" id="ARBA00022692"/>
    </source>
</evidence>
<dbReference type="InterPro" id="IPR002048">
    <property type="entry name" value="EF_hand_dom"/>
</dbReference>
<feature type="transmembrane region" description="Helical" evidence="18">
    <location>
        <begin position="1726"/>
        <end position="1750"/>
    </location>
</feature>
<dbReference type="PANTHER" id="PTHR45628:SF7">
    <property type="entry name" value="VOLTAGE-DEPENDENT CALCIUM CHANNEL TYPE A SUBUNIT ALPHA-1"/>
    <property type="match status" value="1"/>
</dbReference>
<feature type="domain" description="EF-hand" evidence="19">
    <location>
        <begin position="1862"/>
        <end position="1897"/>
    </location>
</feature>
<keyword evidence="6" id="KW-0107">Calcium channel</keyword>
<feature type="transmembrane region" description="Helical" evidence="18">
    <location>
        <begin position="1325"/>
        <end position="1345"/>
    </location>
</feature>
<feature type="region of interest" description="Disordered" evidence="17">
    <location>
        <begin position="73"/>
        <end position="95"/>
    </location>
</feature>
<keyword evidence="2" id="KW-0813">Transport</keyword>
<dbReference type="Pfam" id="PF00520">
    <property type="entry name" value="Ion_trans"/>
    <property type="match status" value="4"/>
</dbReference>
<dbReference type="InterPro" id="IPR027359">
    <property type="entry name" value="Volt_channel_dom_sf"/>
</dbReference>
<feature type="compositionally biased region" description="Low complexity" evidence="17">
    <location>
        <begin position="1"/>
        <end position="15"/>
    </location>
</feature>
<protein>
    <recommendedName>
        <fullName evidence="16">Calcium-channel protein CCH1</fullName>
    </recommendedName>
</protein>
<reference evidence="20 21" key="1">
    <citation type="journal article" date="2023" name="Elife">
        <title>Identification of key yeast species and microbe-microbe interactions impacting larval growth of Drosophila in the wild.</title>
        <authorList>
            <person name="Mure A."/>
            <person name="Sugiura Y."/>
            <person name="Maeda R."/>
            <person name="Honda K."/>
            <person name="Sakurai N."/>
            <person name="Takahashi Y."/>
            <person name="Watada M."/>
            <person name="Katoh T."/>
            <person name="Gotoh A."/>
            <person name="Gotoh Y."/>
            <person name="Taniguchi I."/>
            <person name="Nakamura K."/>
            <person name="Hayashi T."/>
            <person name="Katayama T."/>
            <person name="Uemura T."/>
            <person name="Hattori Y."/>
        </authorList>
    </citation>
    <scope>NUCLEOTIDE SEQUENCE [LARGE SCALE GENOMIC DNA]</scope>
    <source>
        <strain evidence="20 21">SC-9</strain>
    </source>
</reference>
<keyword evidence="4" id="KW-0597">Phosphoprotein</keyword>